<feature type="region of interest" description="Disordered" evidence="1">
    <location>
        <begin position="902"/>
        <end position="925"/>
    </location>
</feature>
<feature type="compositionally biased region" description="Low complexity" evidence="1">
    <location>
        <begin position="600"/>
        <end position="626"/>
    </location>
</feature>
<evidence type="ECO:0008006" key="5">
    <source>
        <dbReference type="Google" id="ProtNLM"/>
    </source>
</evidence>
<feature type="compositionally biased region" description="Acidic residues" evidence="1">
    <location>
        <begin position="707"/>
        <end position="719"/>
    </location>
</feature>
<dbReference type="InParanoid" id="E4UQ13"/>
<feature type="region of interest" description="Disordered" evidence="1">
    <location>
        <begin position="860"/>
        <end position="881"/>
    </location>
</feature>
<keyword evidence="2" id="KW-0812">Transmembrane</keyword>
<feature type="compositionally biased region" description="Low complexity" evidence="1">
    <location>
        <begin position="913"/>
        <end position="925"/>
    </location>
</feature>
<dbReference type="EMBL" id="DS989823">
    <property type="protein sequence ID" value="EFQ99147.1"/>
    <property type="molecule type" value="Genomic_DNA"/>
</dbReference>
<dbReference type="OrthoDB" id="3260408at2759"/>
<dbReference type="PANTHER" id="PTHR23242">
    <property type="entry name" value="TRANSCRIPTION FACTOR HOXA13"/>
    <property type="match status" value="1"/>
</dbReference>
<dbReference type="STRING" id="535722.E4UQ13"/>
<feature type="region of interest" description="Disordered" evidence="1">
    <location>
        <begin position="600"/>
        <end position="651"/>
    </location>
</feature>
<dbReference type="Proteomes" id="UP000002669">
    <property type="component" value="Unassembled WGS sequence"/>
</dbReference>
<feature type="region of interest" description="Disordered" evidence="1">
    <location>
        <begin position="291"/>
        <end position="320"/>
    </location>
</feature>
<evidence type="ECO:0000313" key="3">
    <source>
        <dbReference type="EMBL" id="EFQ99147.1"/>
    </source>
</evidence>
<evidence type="ECO:0000313" key="4">
    <source>
        <dbReference type="Proteomes" id="UP000002669"/>
    </source>
</evidence>
<dbReference type="AlphaFoldDB" id="E4UQ13"/>
<dbReference type="PANTHER" id="PTHR23242:SF9">
    <property type="entry name" value="TRANSCRIPTION FACTOR HOXA13"/>
    <property type="match status" value="1"/>
</dbReference>
<protein>
    <recommendedName>
        <fullName evidence="5">Transcription factor hoxa13</fullName>
    </recommendedName>
</protein>
<organism evidence="4">
    <name type="scientific">Arthroderma gypseum (strain ATCC MYA-4604 / CBS 118893)</name>
    <name type="common">Microsporum gypseum</name>
    <dbReference type="NCBI Taxonomy" id="535722"/>
    <lineage>
        <taxon>Eukaryota</taxon>
        <taxon>Fungi</taxon>
        <taxon>Dikarya</taxon>
        <taxon>Ascomycota</taxon>
        <taxon>Pezizomycotina</taxon>
        <taxon>Eurotiomycetes</taxon>
        <taxon>Eurotiomycetidae</taxon>
        <taxon>Onygenales</taxon>
        <taxon>Arthrodermataceae</taxon>
        <taxon>Nannizzia</taxon>
    </lineage>
</organism>
<sequence length="925" mass="102170">MDPDRPVEEEEDMTFEETAFLDKLAVMAEERQRAMRKKPFRPVSSTISVLLRLFIWYSIFIALFRCPSSLSELDDESPRVCQPYIVAKTRLEPYIAPYYNKYAAEHVEHIKPYAQSLYETAEKVYTPTAQFSKDIYQGHVSVYVERAVDLAKSQWSQKVSPHTDPLQAQAIEYYNSSIDPRVKSVKSIAIPYLQVAAGYSVYINNNYVIPAYVRSRPVIRRVCATIYDFVVTTIAPYIQEAWSTLIVFLKGTVRPYIAALYSENVEPQLVKIGEKLASYREGRTIQQVNLETTSPIVHEPTTTKSSTQSSVESKTKATRASYVEPPAATKLAPAQQNELAREKISTDLKAWKERTAGLASKGLEHVRTHVPQVIEDIARQEKPSGENILSSLKSVVDEQLHALTQELYAIIQAIPEEYTKEDEEKAQDAFLQQLRQSSLAIRGTAHSLRLWFSKYQEMLTNAVSNTINATLDVLENARALGLQEIGMRWTAIDGVTYKDWASYYALKSDLGEWKDEIRQAGLQHDSFVLAKDDGETIVARGMDIAVDAAQQLAQIRSIGKLKIEAGDTSKGLNVDHINDELIENRKKYMITSVTSTPAVTPTPLEISDSSEFPVSSEPSTSSIAESLEAEIETPRVEEYTGEQPKAALLDDETIQSDETLGPEPAPEASVILDETAAAELSDESSPEPTSTVEEPAASDPAGAAESYLDEVIDSIEQEQEQLHVDQTSQEDTIQADEAITLGTNPVSSTIETNDEAAAEVEVEVEAEAPVFVTQAIDDLKPEEQEDTSSTAIEPTPPTSTSPVEPIDLHEMVGSATDEINSLVGSAKAGLEKTPMPNDKASTLLKDASTRLGDVVSSVQSSISSLEAMPPSEPTAPEQRREHIRDEIAKLTAALEAAQAALLELYQPDRPEQTQEPTPGEPIHGY</sequence>
<feature type="region of interest" description="Disordered" evidence="1">
    <location>
        <begin position="677"/>
        <end position="751"/>
    </location>
</feature>
<dbReference type="RefSeq" id="XP_003174630.1">
    <property type="nucleotide sequence ID" value="XM_003174582.1"/>
</dbReference>
<feature type="compositionally biased region" description="Low complexity" evidence="1">
    <location>
        <begin position="686"/>
        <end position="695"/>
    </location>
</feature>
<accession>E4UQ13</accession>
<keyword evidence="2" id="KW-0472">Membrane</keyword>
<gene>
    <name evidence="3" type="ORF">MGYG_02159</name>
</gene>
<keyword evidence="2" id="KW-1133">Transmembrane helix</keyword>
<feature type="compositionally biased region" description="Polar residues" evidence="1">
    <location>
        <begin position="291"/>
        <end position="312"/>
    </location>
</feature>
<feature type="region of interest" description="Disordered" evidence="1">
    <location>
        <begin position="773"/>
        <end position="805"/>
    </location>
</feature>
<proteinExistence type="predicted"/>
<dbReference type="OMA" id="GVAHARY"/>
<evidence type="ECO:0000256" key="2">
    <source>
        <dbReference type="SAM" id="Phobius"/>
    </source>
</evidence>
<dbReference type="HOGENOM" id="CLU_005461_1_1_1"/>
<feature type="compositionally biased region" description="Polar residues" evidence="1">
    <location>
        <begin position="741"/>
        <end position="751"/>
    </location>
</feature>
<dbReference type="eggNOG" id="ENOG502SGAD">
    <property type="taxonomic scope" value="Eukaryota"/>
</dbReference>
<keyword evidence="4" id="KW-1185">Reference proteome</keyword>
<dbReference type="VEuPathDB" id="FungiDB:MGYG_02159"/>
<evidence type="ECO:0000256" key="1">
    <source>
        <dbReference type="SAM" id="MobiDB-lite"/>
    </source>
</evidence>
<feature type="transmembrane region" description="Helical" evidence="2">
    <location>
        <begin position="43"/>
        <end position="64"/>
    </location>
</feature>
<reference evidence="4" key="1">
    <citation type="journal article" date="2012" name="MBio">
        <title>Comparative genome analysis of Trichophyton rubrum and related dermatophytes reveals candidate genes involved in infection.</title>
        <authorList>
            <person name="Martinez D.A."/>
            <person name="Oliver B.G."/>
            <person name="Graeser Y."/>
            <person name="Goldberg J.M."/>
            <person name="Li W."/>
            <person name="Martinez-Rossi N.M."/>
            <person name="Monod M."/>
            <person name="Shelest E."/>
            <person name="Barton R.C."/>
            <person name="Birch E."/>
            <person name="Brakhage A.A."/>
            <person name="Chen Z."/>
            <person name="Gurr S.J."/>
            <person name="Heiman D."/>
            <person name="Heitman J."/>
            <person name="Kosti I."/>
            <person name="Rossi A."/>
            <person name="Saif S."/>
            <person name="Samalova M."/>
            <person name="Saunders C.W."/>
            <person name="Shea T."/>
            <person name="Summerbell R.C."/>
            <person name="Xu J."/>
            <person name="Young S."/>
            <person name="Zeng Q."/>
            <person name="Birren B.W."/>
            <person name="Cuomo C.A."/>
            <person name="White T.C."/>
        </authorList>
    </citation>
    <scope>NUCLEOTIDE SEQUENCE [LARGE SCALE GENOMIC DNA]</scope>
    <source>
        <strain evidence="4">ATCC MYA-4604 / CBS 118893</strain>
    </source>
</reference>
<name>E4UQ13_ARTGP</name>
<dbReference type="GeneID" id="10029927"/>